<feature type="binding site" evidence="9">
    <location>
        <position position="285"/>
    </location>
    <ligand>
        <name>Mg(2+)</name>
        <dbReference type="ChEBI" id="CHEBI:18420"/>
        <label>2</label>
    </ligand>
</feature>
<feature type="binding site" evidence="9">
    <location>
        <position position="374"/>
    </location>
    <ligand>
        <name>Mg(2+)</name>
        <dbReference type="ChEBI" id="CHEBI:18420"/>
        <label>2</label>
    </ligand>
</feature>
<accession>A0A514D8X1</accession>
<evidence type="ECO:0000256" key="7">
    <source>
        <dbReference type="ARBA" id="ARBA00030248"/>
    </source>
</evidence>
<evidence type="ECO:0000256" key="5">
    <source>
        <dbReference type="ARBA" id="ARBA00022741"/>
    </source>
</evidence>
<keyword evidence="3" id="KW-0808">Transferase</keyword>
<dbReference type="InterPro" id="IPR007096">
    <property type="entry name" value="RNA-dir_Rpol_cat_phage"/>
</dbReference>
<feature type="binding site" evidence="9">
    <location>
        <position position="373"/>
    </location>
    <ligand>
        <name>Mg(2+)</name>
        <dbReference type="ChEBI" id="CHEBI:18420"/>
        <label>2</label>
    </ligand>
</feature>
<keyword evidence="6" id="KW-0693">Viral RNA replication</keyword>
<keyword evidence="4" id="KW-0548">Nucleotidyltransferase</keyword>
<evidence type="ECO:0000256" key="6">
    <source>
        <dbReference type="ARBA" id="ARBA00022953"/>
    </source>
</evidence>
<dbReference type="GO" id="GO:0000166">
    <property type="term" value="F:nucleotide binding"/>
    <property type="evidence" value="ECO:0007669"/>
    <property type="project" value="UniProtKB-KW"/>
</dbReference>
<feature type="domain" description="RdRp catalytic" evidence="10">
    <location>
        <begin position="270"/>
        <end position="405"/>
    </location>
</feature>
<dbReference type="GO" id="GO:0046872">
    <property type="term" value="F:metal ion binding"/>
    <property type="evidence" value="ECO:0007669"/>
    <property type="project" value="UniProtKB-KW"/>
</dbReference>
<keyword evidence="9" id="KW-0479">Metal-binding</keyword>
<sequence>MSSKKYGSNFLKGVREFRVSSEVTSEAISLFLESLDCPRSLAVLILFREGEHQQLLDLGFNPSHYLSGGDCRDAYAATKFLSKFKDLSLNSDLDDVAKKKFLEFELLCKQTNTRFRALERDRLFNGPVVWLHNAVRRKISKILGEFDPLDFFEMPDWGPGASTLIKRRFASATNKFQCETGITRELHSLVPTEILREVYPLWVSHLADNGFPNYQVGNRVVTVPKDAKTNRVIAIEPGMNLWFQKAIGDMIGLRLRRCGNDLRYQSRNQELARSSSISDDLATIDFSSASDSISYSVVRELLPERWFSVMDSCRSHYGTLDGKQFRWEKFSSMGNGFTFQLESLIFYAAAFCCAEYIGLDHSSIGQRVSAYGDDVIIPSDCLELFSGLMDFYGFRINEGKSYYNSPFRESCGSHYFRGLDLKPVYLKDSLSSLQSVFRLANAFRRFSRRLYQNIGEFCDLRQRRAFEHLVHKVPSALRLRIPHHIGDGGFISNFDEATPSRARHGIEGYHVYTLMEVSKTYQEDRIGYLLANLWAMPKLADPINWGAEGHTRLQAIDSLTQAPPKDGRNSVHLVGDLKLRVSKSLVQQWCNLGEWI</sequence>
<gene>
    <name evidence="11" type="ORF">H1BulkLitter5446_000001</name>
</gene>
<keyword evidence="2 11" id="KW-0696">RNA-directed RNA polymerase</keyword>
<dbReference type="InterPro" id="IPR005093">
    <property type="entry name" value="RNArep_beta"/>
</dbReference>
<evidence type="ECO:0000256" key="2">
    <source>
        <dbReference type="ARBA" id="ARBA00022484"/>
    </source>
</evidence>
<proteinExistence type="predicted"/>
<organism evidence="11">
    <name type="scientific">Leviviridae sp</name>
    <dbReference type="NCBI Taxonomy" id="2027243"/>
    <lineage>
        <taxon>Viruses</taxon>
        <taxon>Riboviria</taxon>
        <taxon>Orthornavirae</taxon>
        <taxon>Lenarviricota</taxon>
        <taxon>Leviviricetes</taxon>
        <taxon>Norzivirales</taxon>
        <taxon>Fiersviridae</taxon>
    </lineage>
</organism>
<evidence type="ECO:0000256" key="3">
    <source>
        <dbReference type="ARBA" id="ARBA00022679"/>
    </source>
</evidence>
<evidence type="ECO:0000313" key="11">
    <source>
        <dbReference type="EMBL" id="QDH90052.1"/>
    </source>
</evidence>
<dbReference type="InterPro" id="IPR043502">
    <property type="entry name" value="DNA/RNA_pol_sf"/>
</dbReference>
<dbReference type="GO" id="GO:0003968">
    <property type="term" value="F:RNA-directed RNA polymerase activity"/>
    <property type="evidence" value="ECO:0007669"/>
    <property type="project" value="UniProtKB-KW"/>
</dbReference>
<evidence type="ECO:0000256" key="4">
    <source>
        <dbReference type="ARBA" id="ARBA00022695"/>
    </source>
</evidence>
<name>A0A514D8X1_9VIRU</name>
<dbReference type="Pfam" id="PF03431">
    <property type="entry name" value="RNA_replicase_B"/>
    <property type="match status" value="1"/>
</dbReference>
<evidence type="ECO:0000256" key="8">
    <source>
        <dbReference type="ARBA" id="ARBA00048744"/>
    </source>
</evidence>
<comment type="catalytic activity">
    <reaction evidence="8">
        <text>RNA(n) + a ribonucleoside 5'-triphosphate = RNA(n+1) + diphosphate</text>
        <dbReference type="Rhea" id="RHEA:21248"/>
        <dbReference type="Rhea" id="RHEA-COMP:14527"/>
        <dbReference type="Rhea" id="RHEA-COMP:17342"/>
        <dbReference type="ChEBI" id="CHEBI:33019"/>
        <dbReference type="ChEBI" id="CHEBI:61557"/>
        <dbReference type="ChEBI" id="CHEBI:140395"/>
        <dbReference type="EC" id="2.7.7.48"/>
    </reaction>
</comment>
<evidence type="ECO:0000256" key="1">
    <source>
        <dbReference type="ARBA" id="ARBA00012494"/>
    </source>
</evidence>
<dbReference type="GO" id="GO:0039694">
    <property type="term" value="P:viral RNA genome replication"/>
    <property type="evidence" value="ECO:0007669"/>
    <property type="project" value="InterPro"/>
</dbReference>
<dbReference type="PROSITE" id="PS50522">
    <property type="entry name" value="RDRP_PHAGE"/>
    <property type="match status" value="1"/>
</dbReference>
<protein>
    <recommendedName>
        <fullName evidence="1">RNA-directed RNA polymerase</fullName>
        <ecNumber evidence="1">2.7.7.48</ecNumber>
    </recommendedName>
    <alternativeName>
        <fullName evidence="7">RNA replicase beta chain</fullName>
    </alternativeName>
</protein>
<dbReference type="EC" id="2.7.7.48" evidence="1"/>
<evidence type="ECO:0000259" key="10">
    <source>
        <dbReference type="PROSITE" id="PS50522"/>
    </source>
</evidence>
<keyword evidence="5" id="KW-0547">Nucleotide-binding</keyword>
<dbReference type="SUPFAM" id="SSF56672">
    <property type="entry name" value="DNA/RNA polymerases"/>
    <property type="match status" value="1"/>
</dbReference>
<dbReference type="EMBL" id="MN035220">
    <property type="protein sequence ID" value="QDH90052.1"/>
    <property type="molecule type" value="Genomic_RNA"/>
</dbReference>
<comment type="cofactor">
    <cofactor evidence="9">
        <name>Mg(2+)</name>
        <dbReference type="ChEBI" id="CHEBI:18420"/>
    </cofactor>
    <text evidence="9">Binds 2 Mg(2+) per subunit.</text>
</comment>
<reference evidence="11" key="1">
    <citation type="submission" date="2019-05" db="EMBL/GenBank/DDBJ databases">
        <title>Metatranscriptomic reconstruction reveals RNA viruses with the potential to shape carbon cycling in soil.</title>
        <authorList>
            <person name="Starr E.P."/>
            <person name="Nuccio E."/>
            <person name="Pett-Ridge J."/>
            <person name="Banfield J.F."/>
            <person name="Firestone M.K."/>
        </authorList>
    </citation>
    <scope>NUCLEOTIDE SEQUENCE</scope>
    <source>
        <strain evidence="11">H1_Bulk_Litter_5_scaffold_446</strain>
    </source>
</reference>
<evidence type="ECO:0000256" key="9">
    <source>
        <dbReference type="PIRSR" id="PIRSR605093-1"/>
    </source>
</evidence>
<keyword evidence="9" id="KW-0460">Magnesium</keyword>